<feature type="compositionally biased region" description="Low complexity" evidence="11">
    <location>
        <begin position="55"/>
        <end position="67"/>
    </location>
</feature>
<evidence type="ECO:0000259" key="12">
    <source>
        <dbReference type="PROSITE" id="PS51044"/>
    </source>
</evidence>
<gene>
    <name evidence="13" type="ORF">PFL1_03390</name>
</gene>
<dbReference type="Gene3D" id="3.30.40.10">
    <property type="entry name" value="Zinc/RING finger domain, C3HC4 (zinc finger)"/>
    <property type="match status" value="1"/>
</dbReference>
<evidence type="ECO:0000313" key="13">
    <source>
        <dbReference type="EMBL" id="EPQ29101.1"/>
    </source>
</evidence>
<evidence type="ECO:0000256" key="7">
    <source>
        <dbReference type="ARBA" id="ARBA00022786"/>
    </source>
</evidence>
<comment type="similarity">
    <text evidence="3">Belongs to the NSE2 family.</text>
</comment>
<keyword evidence="7" id="KW-0833">Ubl conjugation pathway</keyword>
<dbReference type="RefSeq" id="XP_007879098.1">
    <property type="nucleotide sequence ID" value="XM_007880907.1"/>
</dbReference>
<protein>
    <recommendedName>
        <fullName evidence="12">SP-RING-type domain-containing protein</fullName>
    </recommendedName>
</protein>
<evidence type="ECO:0000256" key="1">
    <source>
        <dbReference type="ARBA" id="ARBA00004123"/>
    </source>
</evidence>
<dbReference type="AlphaFoldDB" id="A0A061HEQ4"/>
<comment type="pathway">
    <text evidence="2">Protein modification; protein sumoylation.</text>
</comment>
<dbReference type="OrthoDB" id="26899at2759"/>
<name>A0A061HEQ4_9BASI</name>
<keyword evidence="8" id="KW-0862">Zinc</keyword>
<dbReference type="HOGENOM" id="CLU_055164_1_0_1"/>
<evidence type="ECO:0000256" key="3">
    <source>
        <dbReference type="ARBA" id="ARBA00008212"/>
    </source>
</evidence>
<dbReference type="CDD" id="cd16651">
    <property type="entry name" value="SPL-RING_NSE2"/>
    <property type="match status" value="1"/>
</dbReference>
<evidence type="ECO:0000256" key="5">
    <source>
        <dbReference type="ARBA" id="ARBA00022723"/>
    </source>
</evidence>
<dbReference type="GO" id="GO:0030915">
    <property type="term" value="C:Smc5-Smc6 complex"/>
    <property type="evidence" value="ECO:0007669"/>
    <property type="project" value="InterPro"/>
</dbReference>
<dbReference type="SUPFAM" id="SSF57850">
    <property type="entry name" value="RING/U-box"/>
    <property type="match status" value="1"/>
</dbReference>
<dbReference type="PROSITE" id="PS51044">
    <property type="entry name" value="ZF_SP_RING"/>
    <property type="match status" value="1"/>
</dbReference>
<dbReference type="InterPro" id="IPR013083">
    <property type="entry name" value="Znf_RING/FYVE/PHD"/>
</dbReference>
<accession>A0A061HEQ4</accession>
<dbReference type="GO" id="GO:0016925">
    <property type="term" value="P:protein sumoylation"/>
    <property type="evidence" value="ECO:0007669"/>
    <property type="project" value="UniProtKB-UniPathway"/>
</dbReference>
<dbReference type="eggNOG" id="KOG2979">
    <property type="taxonomic scope" value="Eukaryota"/>
</dbReference>
<keyword evidence="5" id="KW-0479">Metal-binding</keyword>
<dbReference type="InterPro" id="IPR026846">
    <property type="entry name" value="Nse2(Mms21)"/>
</dbReference>
<keyword evidence="6 10" id="KW-0863">Zinc-finger</keyword>
<evidence type="ECO:0000313" key="14">
    <source>
        <dbReference type="Proteomes" id="UP000053664"/>
    </source>
</evidence>
<organism evidence="13 14">
    <name type="scientific">Pseudozyma flocculosa PF-1</name>
    <dbReference type="NCBI Taxonomy" id="1277687"/>
    <lineage>
        <taxon>Eukaryota</taxon>
        <taxon>Fungi</taxon>
        <taxon>Dikarya</taxon>
        <taxon>Basidiomycota</taxon>
        <taxon>Ustilaginomycotina</taxon>
        <taxon>Ustilaginomycetes</taxon>
        <taxon>Ustilaginales</taxon>
        <taxon>Ustilaginaceae</taxon>
        <taxon>Pseudozyma</taxon>
    </lineage>
</organism>
<evidence type="ECO:0000256" key="4">
    <source>
        <dbReference type="ARBA" id="ARBA00022679"/>
    </source>
</evidence>
<reference evidence="13 14" key="1">
    <citation type="journal article" date="2013" name="Plant Cell">
        <title>The transition from a phytopathogenic smut ancestor to an anamorphic biocontrol agent deciphered by comparative whole-genome analysis.</title>
        <authorList>
            <person name="Lefebvre F."/>
            <person name="Joly D.L."/>
            <person name="Labbe C."/>
            <person name="Teichmann B."/>
            <person name="Linning R."/>
            <person name="Belzile F."/>
            <person name="Bakkeren G."/>
            <person name="Belanger R.R."/>
        </authorList>
    </citation>
    <scope>NUCLEOTIDE SEQUENCE [LARGE SCALE GENOMIC DNA]</scope>
    <source>
        <strain evidence="13 14">PF-1</strain>
    </source>
</reference>
<evidence type="ECO:0000256" key="10">
    <source>
        <dbReference type="PROSITE-ProRule" id="PRU00452"/>
    </source>
</evidence>
<dbReference type="GO" id="GO:0000724">
    <property type="term" value="P:double-strand break repair via homologous recombination"/>
    <property type="evidence" value="ECO:0007669"/>
    <property type="project" value="InterPro"/>
</dbReference>
<dbReference type="GO" id="GO:0005634">
    <property type="term" value="C:nucleus"/>
    <property type="evidence" value="ECO:0007669"/>
    <property type="project" value="UniProtKB-SubCell"/>
</dbReference>
<comment type="subcellular location">
    <subcellularLocation>
        <location evidence="1">Nucleus</location>
    </subcellularLocation>
</comment>
<feature type="region of interest" description="Disordered" evidence="11">
    <location>
        <begin position="1"/>
        <end position="89"/>
    </location>
</feature>
<dbReference type="Pfam" id="PF11789">
    <property type="entry name" value="zf-Nse"/>
    <property type="match status" value="1"/>
</dbReference>
<feature type="domain" description="SP-RING-type" evidence="12">
    <location>
        <begin position="231"/>
        <end position="311"/>
    </location>
</feature>
<dbReference type="Proteomes" id="UP000053664">
    <property type="component" value="Unassembled WGS sequence"/>
</dbReference>
<evidence type="ECO:0000256" key="6">
    <source>
        <dbReference type="ARBA" id="ARBA00022771"/>
    </source>
</evidence>
<dbReference type="GO" id="GO:0008270">
    <property type="term" value="F:zinc ion binding"/>
    <property type="evidence" value="ECO:0007669"/>
    <property type="project" value="UniProtKB-KW"/>
</dbReference>
<evidence type="ECO:0000256" key="9">
    <source>
        <dbReference type="ARBA" id="ARBA00023242"/>
    </source>
</evidence>
<dbReference type="PANTHER" id="PTHR21330:SF1">
    <property type="entry name" value="E3 SUMO-PROTEIN LIGASE NSE2"/>
    <property type="match status" value="1"/>
</dbReference>
<evidence type="ECO:0000256" key="11">
    <source>
        <dbReference type="SAM" id="MobiDB-lite"/>
    </source>
</evidence>
<keyword evidence="4" id="KW-0808">Transferase</keyword>
<evidence type="ECO:0000256" key="8">
    <source>
        <dbReference type="ARBA" id="ARBA00022833"/>
    </source>
</evidence>
<dbReference type="PANTHER" id="PTHR21330">
    <property type="entry name" value="E3 SUMO-PROTEIN LIGASE NSE2"/>
    <property type="match status" value="1"/>
</dbReference>
<evidence type="ECO:0000256" key="2">
    <source>
        <dbReference type="ARBA" id="ARBA00004718"/>
    </source>
</evidence>
<dbReference type="EMBL" id="KE361632">
    <property type="protein sequence ID" value="EPQ29101.1"/>
    <property type="molecule type" value="Genomic_DNA"/>
</dbReference>
<dbReference type="UniPathway" id="UPA00886"/>
<feature type="compositionally biased region" description="Basic and acidic residues" evidence="11">
    <location>
        <begin position="71"/>
        <end position="84"/>
    </location>
</feature>
<dbReference type="GO" id="GO:0061665">
    <property type="term" value="F:SUMO ligase activity"/>
    <property type="evidence" value="ECO:0007669"/>
    <property type="project" value="TreeGrafter"/>
</dbReference>
<dbReference type="InterPro" id="IPR004181">
    <property type="entry name" value="Znf_MIZ"/>
</dbReference>
<keyword evidence="9" id="KW-0539">Nucleus</keyword>
<dbReference type="GeneID" id="19317500"/>
<dbReference type="KEGG" id="pfp:PFL1_03390"/>
<proteinExistence type="inferred from homology"/>
<sequence>MMQASSSSRRRQPIHDDETDGGDVLQRPSHQPPATSRHRGATAARSQPHARGDEAQAASGSSGQGQQPRVRAADYRPQPLDRDSAAAVGQMIAGYGPHEDTIRQAMASLEEATSDLCEVEETIDNEAFVQLDADYRELVDAQAEAKTRKTSLEALLRRLEGEPTVLDPATEYSNLTCEQLEAYSALTTRKKYGQSQEYVSFRESAWAAVEDSAMPPINEFLPAEQGDEDDDDDDIQVGGTRQDYKCPYSAKLLIDPVSSTGCPHSYDRESILSYVGKGEKVCPASACNVKLSHRSLKPDPRLAKRVAAYRRREESRILSAPGTMIE</sequence>